<keyword evidence="3" id="KW-0804">Transcription</keyword>
<keyword evidence="6" id="KW-1185">Reference proteome</keyword>
<accession>A0ABX3AKM0</accession>
<dbReference type="Pfam" id="PF00356">
    <property type="entry name" value="LacI"/>
    <property type="match status" value="1"/>
</dbReference>
<dbReference type="InterPro" id="IPR010982">
    <property type="entry name" value="Lambda_DNA-bd_dom_sf"/>
</dbReference>
<dbReference type="SUPFAM" id="SSF53822">
    <property type="entry name" value="Periplasmic binding protein-like I"/>
    <property type="match status" value="1"/>
</dbReference>
<dbReference type="InterPro" id="IPR046335">
    <property type="entry name" value="LacI/GalR-like_sensor"/>
</dbReference>
<evidence type="ECO:0000256" key="2">
    <source>
        <dbReference type="ARBA" id="ARBA00023125"/>
    </source>
</evidence>
<dbReference type="InterPro" id="IPR028082">
    <property type="entry name" value="Peripla_BP_I"/>
</dbReference>
<dbReference type="RefSeq" id="WP_069410209.1">
    <property type="nucleotide sequence ID" value="NZ_DBFYTW010000075.1"/>
</dbReference>
<dbReference type="CDD" id="cd01392">
    <property type="entry name" value="HTH_LacI"/>
    <property type="match status" value="1"/>
</dbReference>
<dbReference type="EMBL" id="MEHD01000022">
    <property type="protein sequence ID" value="ODR57022.1"/>
    <property type="molecule type" value="Genomic_DNA"/>
</dbReference>
<dbReference type="Proteomes" id="UP000094869">
    <property type="component" value="Unassembled WGS sequence"/>
</dbReference>
<dbReference type="SUPFAM" id="SSF47413">
    <property type="entry name" value="lambda repressor-like DNA-binding domains"/>
    <property type="match status" value="1"/>
</dbReference>
<dbReference type="PROSITE" id="PS50932">
    <property type="entry name" value="HTH_LACI_2"/>
    <property type="match status" value="1"/>
</dbReference>
<dbReference type="Pfam" id="PF13377">
    <property type="entry name" value="Peripla_BP_3"/>
    <property type="match status" value="1"/>
</dbReference>
<dbReference type="Gene3D" id="3.40.50.2300">
    <property type="match status" value="2"/>
</dbReference>
<evidence type="ECO:0000259" key="4">
    <source>
        <dbReference type="PROSITE" id="PS50932"/>
    </source>
</evidence>
<dbReference type="PANTHER" id="PTHR30146">
    <property type="entry name" value="LACI-RELATED TRANSCRIPTIONAL REPRESSOR"/>
    <property type="match status" value="1"/>
</dbReference>
<evidence type="ECO:0000256" key="1">
    <source>
        <dbReference type="ARBA" id="ARBA00023015"/>
    </source>
</evidence>
<evidence type="ECO:0000313" key="6">
    <source>
        <dbReference type="Proteomes" id="UP000094869"/>
    </source>
</evidence>
<keyword evidence="2" id="KW-0238">DNA-binding</keyword>
<evidence type="ECO:0000256" key="3">
    <source>
        <dbReference type="ARBA" id="ARBA00023163"/>
    </source>
</evidence>
<gene>
    <name evidence="5" type="ORF">BEI63_12685</name>
</gene>
<feature type="domain" description="HTH lacI-type" evidence="4">
    <location>
        <begin position="8"/>
        <end position="62"/>
    </location>
</feature>
<sequence length="342" mass="37852">MNKTNKRVTIKDIAEYCGTTANTVSRAMRNDPGISEATIHKIQQVAQEMGYIRNNLAATMRSGQSKLISVIVDDIKNPHNATLIDKMDSLLKEEGYDTMTLCTQGRLDKRQSMANLSVSNSVDGILYFPDSNDADIANKIMKNRVPLVLIDRVITGVSADVVRCDDYQGGVLAAEHLLNLGHRKFVYIGGPKGNGAQPLRQSGFINTLIQRGINLSHITIIDADQIYPAIQAGTIYNILSPIIYTCIFSFNDQIAYHVMNSLRDNGYQVPDDISIIGFDHIRGALSYLQPLSSIASKYEADMAEKSVLLLLRRIKEPNVDTVSEILPVTLHEQISSIKNIMV</sequence>
<keyword evidence="1" id="KW-0805">Transcription regulation</keyword>
<proteinExistence type="predicted"/>
<protein>
    <recommendedName>
        <fullName evidence="4">HTH lacI-type domain-containing protein</fullName>
    </recommendedName>
</protein>
<dbReference type="CDD" id="cd06267">
    <property type="entry name" value="PBP1_LacI_sugar_binding-like"/>
    <property type="match status" value="1"/>
</dbReference>
<dbReference type="SMART" id="SM00354">
    <property type="entry name" value="HTH_LACI"/>
    <property type="match status" value="1"/>
</dbReference>
<organism evidence="5 6">
    <name type="scientific">Eisenbergiella tayi</name>
    <dbReference type="NCBI Taxonomy" id="1432052"/>
    <lineage>
        <taxon>Bacteria</taxon>
        <taxon>Bacillati</taxon>
        <taxon>Bacillota</taxon>
        <taxon>Clostridia</taxon>
        <taxon>Lachnospirales</taxon>
        <taxon>Lachnospiraceae</taxon>
        <taxon>Eisenbergiella</taxon>
    </lineage>
</organism>
<reference evidence="5 6" key="1">
    <citation type="submission" date="2016-08" db="EMBL/GenBank/DDBJ databases">
        <title>Characterization of Isolates of Eisenbergiella tayi Derived from Blood Cultures, Using Whole Genome Sequencing.</title>
        <authorList>
            <person name="Bernier A.-M."/>
            <person name="Burdz T."/>
            <person name="Wiebe D."/>
            <person name="Bernard K."/>
        </authorList>
    </citation>
    <scope>NUCLEOTIDE SEQUENCE [LARGE SCALE GENOMIC DNA]</scope>
    <source>
        <strain evidence="5 6">NML120146</strain>
    </source>
</reference>
<dbReference type="Gene3D" id="1.10.260.40">
    <property type="entry name" value="lambda repressor-like DNA-binding domains"/>
    <property type="match status" value="1"/>
</dbReference>
<dbReference type="InterPro" id="IPR000843">
    <property type="entry name" value="HTH_LacI"/>
</dbReference>
<dbReference type="PANTHER" id="PTHR30146:SF154">
    <property type="entry name" value="TRANSCRIPTION REGULATOR, MEMBER OF GALR FAMILY"/>
    <property type="match status" value="1"/>
</dbReference>
<comment type="caution">
    <text evidence="5">The sequence shown here is derived from an EMBL/GenBank/DDBJ whole genome shotgun (WGS) entry which is preliminary data.</text>
</comment>
<evidence type="ECO:0000313" key="5">
    <source>
        <dbReference type="EMBL" id="ODR57022.1"/>
    </source>
</evidence>
<name>A0ABX3AKM0_9FIRM</name>